<dbReference type="Gene3D" id="3.30.200.20">
    <property type="entry name" value="Phosphorylase Kinase, domain 1"/>
    <property type="match status" value="1"/>
</dbReference>
<reference evidence="16 17" key="1">
    <citation type="journal article" date="2020" name="bioRxiv">
        <title>Sequence and annotation of 42 cannabis genomes reveals extensive copy number variation in cannabinoid synthesis and pathogen resistance genes.</title>
        <authorList>
            <person name="Mckernan K.J."/>
            <person name="Helbert Y."/>
            <person name="Kane L.T."/>
            <person name="Ebling H."/>
            <person name="Zhang L."/>
            <person name="Liu B."/>
            <person name="Eaton Z."/>
            <person name="Mclaughlin S."/>
            <person name="Kingan S."/>
            <person name="Baybayan P."/>
            <person name="Concepcion G."/>
            <person name="Jordan M."/>
            <person name="Riva A."/>
            <person name="Barbazuk W."/>
            <person name="Harkins T."/>
        </authorList>
    </citation>
    <scope>NUCLEOTIDE SEQUENCE [LARGE SCALE GENOMIC DNA]</scope>
    <source>
        <strain evidence="17">cv. Jamaican Lion 4</strain>
        <tissue evidence="16">Leaf</tissue>
    </source>
</reference>
<evidence type="ECO:0000256" key="10">
    <source>
        <dbReference type="ARBA" id="ARBA00023136"/>
    </source>
</evidence>
<evidence type="ECO:0000256" key="8">
    <source>
        <dbReference type="ARBA" id="ARBA00022840"/>
    </source>
</evidence>
<evidence type="ECO:0000256" key="13">
    <source>
        <dbReference type="ARBA" id="ARBA00047558"/>
    </source>
</evidence>
<dbReference type="FunFam" id="1.10.510.10:FF:000084">
    <property type="entry name" value="Wall-associated receptor kinase 2"/>
    <property type="match status" value="1"/>
</dbReference>
<feature type="domain" description="Protein kinase" evidence="15">
    <location>
        <begin position="408"/>
        <end position="686"/>
    </location>
</feature>
<keyword evidence="11" id="KW-1015">Disulfide bond</keyword>
<comment type="subcellular location">
    <subcellularLocation>
        <location evidence="1">Membrane</location>
        <topology evidence="1">Single-pass type I membrane protein</topology>
    </subcellularLocation>
</comment>
<dbReference type="InterPro" id="IPR011009">
    <property type="entry name" value="Kinase-like_dom_sf"/>
</dbReference>
<comment type="catalytic activity">
    <reaction evidence="14">
        <text>L-threonyl-[protein] + ATP = O-phospho-L-threonyl-[protein] + ADP + H(+)</text>
        <dbReference type="Rhea" id="RHEA:46608"/>
        <dbReference type="Rhea" id="RHEA-COMP:11060"/>
        <dbReference type="Rhea" id="RHEA-COMP:11605"/>
        <dbReference type="ChEBI" id="CHEBI:15378"/>
        <dbReference type="ChEBI" id="CHEBI:30013"/>
        <dbReference type="ChEBI" id="CHEBI:30616"/>
        <dbReference type="ChEBI" id="CHEBI:61977"/>
        <dbReference type="ChEBI" id="CHEBI:456216"/>
    </reaction>
</comment>
<dbReference type="EMBL" id="JAATIP010000083">
    <property type="protein sequence ID" value="KAF4376932.1"/>
    <property type="molecule type" value="Genomic_DNA"/>
</dbReference>
<keyword evidence="2" id="KW-0723">Serine/threonine-protein kinase</keyword>
<accession>A0A7J6G2C1</accession>
<proteinExistence type="predicted"/>
<dbReference type="AlphaFoldDB" id="A0A7J6G2C1"/>
<evidence type="ECO:0000256" key="9">
    <source>
        <dbReference type="ARBA" id="ARBA00022989"/>
    </source>
</evidence>
<dbReference type="PROSITE" id="PS50011">
    <property type="entry name" value="PROTEIN_KINASE_DOM"/>
    <property type="match status" value="1"/>
</dbReference>
<dbReference type="GO" id="GO:0007166">
    <property type="term" value="P:cell surface receptor signaling pathway"/>
    <property type="evidence" value="ECO:0007669"/>
    <property type="project" value="InterPro"/>
</dbReference>
<dbReference type="Pfam" id="PF07714">
    <property type="entry name" value="PK_Tyr_Ser-Thr"/>
    <property type="match status" value="1"/>
</dbReference>
<dbReference type="SUPFAM" id="SSF56112">
    <property type="entry name" value="Protein kinase-like (PK-like)"/>
    <property type="match status" value="1"/>
</dbReference>
<sequence>MQLMIHAIMFGQAFCINNNNSSSIATHKNSCLNSCGDFEIPYPFGLDDSCYLEPKYQFQIYCKNSKPYLFNTSYNVMNISVPDGKLTITGPVVRDCYSSDNGSRNSTPTRDITRALNEYFSVSFIENKFYSIGCDNLATINGFRNGNSYTTGCISSCSFADEVDLKSCSGVGCCKTSIPEELVNYNLKLGSYNNHSSVLSFNPCSYRFVMQEKEFNFSRLEDFSNVTNVPVVLDWAVGFNSCETAKRNMETYSCKENSVCINSASRSGYLCQCSEGYQGNPYLSNGCIDIDECKQKPNLCGNGTCKHLGSLFEESVGTLVKFYLRRALLPLSNCAELSGSTFGTFFLLIGLWHLMKFIIKRSNIKRKEIHFQRNGGLLLQQQLSTHEYSLEKTKLFISEELEKATNNFDMDRILGQGGQGTVHKGMLTDGRIVAVKKSKIEGEAKIAEFINEVVILSQINHRNIVKLLGCCLETEVPLLVYEFIPNGTLAHYLHDHDREFQMTWNMRLRIASEIAGALFYLHSATSSPIYHRDIKSTNILLDEKYRAKVADFGTSRTVSIDQTHVTTLIYGTFGYLDPEYFQSSQFTDKSDVYSFGVVLVELLTGEKAISITRSKEGKSLATYFLISMEEDRLFEILDTRLIKESQNHDRDQIIAVSNLAKKCLNLNGRMRPTMKEVSGELERVRMINNLDGDYNDPEIGEEIRIRKR</sequence>
<dbReference type="FunFam" id="3.30.200.20:FF:000043">
    <property type="entry name" value="Wall-associated receptor kinase 2"/>
    <property type="match status" value="1"/>
</dbReference>
<gene>
    <name evidence="16" type="ORF">F8388_022648</name>
</gene>
<dbReference type="SMART" id="SM00220">
    <property type="entry name" value="S_TKc"/>
    <property type="match status" value="1"/>
</dbReference>
<keyword evidence="10" id="KW-0472">Membrane</keyword>
<keyword evidence="9" id="KW-1133">Transmembrane helix</keyword>
<evidence type="ECO:0000313" key="17">
    <source>
        <dbReference type="Proteomes" id="UP000525078"/>
    </source>
</evidence>
<evidence type="ECO:0000256" key="11">
    <source>
        <dbReference type="ARBA" id="ARBA00023157"/>
    </source>
</evidence>
<evidence type="ECO:0000256" key="5">
    <source>
        <dbReference type="ARBA" id="ARBA00022729"/>
    </source>
</evidence>
<protein>
    <recommendedName>
        <fullName evidence="15">Protein kinase domain-containing protein</fullName>
    </recommendedName>
</protein>
<dbReference type="InterPro" id="IPR025287">
    <property type="entry name" value="WAK_GUB"/>
</dbReference>
<dbReference type="FunFam" id="2.10.25.10:FF:000628">
    <property type="entry name" value="Wall-associated receptor kinase 2"/>
    <property type="match status" value="1"/>
</dbReference>
<dbReference type="GO" id="GO:0005524">
    <property type="term" value="F:ATP binding"/>
    <property type="evidence" value="ECO:0007669"/>
    <property type="project" value="UniProtKB-KW"/>
</dbReference>
<dbReference type="GO" id="GO:0005886">
    <property type="term" value="C:plasma membrane"/>
    <property type="evidence" value="ECO:0007669"/>
    <property type="project" value="TreeGrafter"/>
</dbReference>
<dbReference type="GO" id="GO:0004674">
    <property type="term" value="F:protein serine/threonine kinase activity"/>
    <property type="evidence" value="ECO:0007669"/>
    <property type="project" value="UniProtKB-KW"/>
</dbReference>
<dbReference type="Pfam" id="PF13947">
    <property type="entry name" value="GUB_WAK_bind"/>
    <property type="match status" value="1"/>
</dbReference>
<evidence type="ECO:0000313" key="16">
    <source>
        <dbReference type="EMBL" id="KAF4376932.1"/>
    </source>
</evidence>
<evidence type="ECO:0000256" key="2">
    <source>
        <dbReference type="ARBA" id="ARBA00022527"/>
    </source>
</evidence>
<dbReference type="InterPro" id="IPR001245">
    <property type="entry name" value="Ser-Thr/Tyr_kinase_cat_dom"/>
</dbReference>
<keyword evidence="12" id="KW-0325">Glycoprotein</keyword>
<evidence type="ECO:0000256" key="14">
    <source>
        <dbReference type="ARBA" id="ARBA00047951"/>
    </source>
</evidence>
<dbReference type="InterPro" id="IPR000719">
    <property type="entry name" value="Prot_kinase_dom"/>
</dbReference>
<evidence type="ECO:0000259" key="15">
    <source>
        <dbReference type="PROSITE" id="PS50011"/>
    </source>
</evidence>
<dbReference type="InterPro" id="IPR045274">
    <property type="entry name" value="WAK-like"/>
</dbReference>
<dbReference type="Gene3D" id="1.10.510.10">
    <property type="entry name" value="Transferase(Phosphotransferase) domain 1"/>
    <property type="match status" value="1"/>
</dbReference>
<dbReference type="PANTHER" id="PTHR27005:SF280">
    <property type="entry name" value="WALL-ASSOCIATED RECEPTOR KINASE-LIKE 8"/>
    <property type="match status" value="1"/>
</dbReference>
<keyword evidence="8" id="KW-0067">ATP-binding</keyword>
<dbReference type="PROSITE" id="PS00108">
    <property type="entry name" value="PROTEIN_KINASE_ST"/>
    <property type="match status" value="1"/>
</dbReference>
<evidence type="ECO:0000256" key="7">
    <source>
        <dbReference type="ARBA" id="ARBA00022777"/>
    </source>
</evidence>
<evidence type="ECO:0000256" key="4">
    <source>
        <dbReference type="ARBA" id="ARBA00022692"/>
    </source>
</evidence>
<organism evidence="16 17">
    <name type="scientific">Cannabis sativa</name>
    <name type="common">Hemp</name>
    <name type="synonym">Marijuana</name>
    <dbReference type="NCBI Taxonomy" id="3483"/>
    <lineage>
        <taxon>Eukaryota</taxon>
        <taxon>Viridiplantae</taxon>
        <taxon>Streptophyta</taxon>
        <taxon>Embryophyta</taxon>
        <taxon>Tracheophyta</taxon>
        <taxon>Spermatophyta</taxon>
        <taxon>Magnoliopsida</taxon>
        <taxon>eudicotyledons</taxon>
        <taxon>Gunneridae</taxon>
        <taxon>Pentapetalae</taxon>
        <taxon>rosids</taxon>
        <taxon>fabids</taxon>
        <taxon>Rosales</taxon>
        <taxon>Cannabaceae</taxon>
        <taxon>Cannabis</taxon>
    </lineage>
</organism>
<keyword evidence="7" id="KW-0418">Kinase</keyword>
<dbReference type="GO" id="GO:0030247">
    <property type="term" value="F:polysaccharide binding"/>
    <property type="evidence" value="ECO:0007669"/>
    <property type="project" value="InterPro"/>
</dbReference>
<dbReference type="PANTHER" id="PTHR27005">
    <property type="entry name" value="WALL-ASSOCIATED RECEPTOR KINASE-LIKE 21"/>
    <property type="match status" value="1"/>
</dbReference>
<dbReference type="InterPro" id="IPR008271">
    <property type="entry name" value="Ser/Thr_kinase_AS"/>
</dbReference>
<name>A0A7J6G2C1_CANSA</name>
<evidence type="ECO:0000256" key="1">
    <source>
        <dbReference type="ARBA" id="ARBA00004479"/>
    </source>
</evidence>
<evidence type="ECO:0000256" key="12">
    <source>
        <dbReference type="ARBA" id="ARBA00023180"/>
    </source>
</evidence>
<keyword evidence="4" id="KW-0812">Transmembrane</keyword>
<keyword evidence="6" id="KW-0547">Nucleotide-binding</keyword>
<keyword evidence="3" id="KW-0808">Transferase</keyword>
<keyword evidence="5" id="KW-0732">Signal</keyword>
<comment type="catalytic activity">
    <reaction evidence="13">
        <text>L-seryl-[protein] + ATP = O-phospho-L-seryl-[protein] + ADP + H(+)</text>
        <dbReference type="Rhea" id="RHEA:17989"/>
        <dbReference type="Rhea" id="RHEA-COMP:9863"/>
        <dbReference type="Rhea" id="RHEA-COMP:11604"/>
        <dbReference type="ChEBI" id="CHEBI:15378"/>
        <dbReference type="ChEBI" id="CHEBI:29999"/>
        <dbReference type="ChEBI" id="CHEBI:30616"/>
        <dbReference type="ChEBI" id="CHEBI:83421"/>
        <dbReference type="ChEBI" id="CHEBI:456216"/>
    </reaction>
</comment>
<evidence type="ECO:0000256" key="3">
    <source>
        <dbReference type="ARBA" id="ARBA00022679"/>
    </source>
</evidence>
<comment type="caution">
    <text evidence="16">The sequence shown here is derived from an EMBL/GenBank/DDBJ whole genome shotgun (WGS) entry which is preliminary data.</text>
</comment>
<dbReference type="CDD" id="cd14066">
    <property type="entry name" value="STKc_IRAK"/>
    <property type="match status" value="1"/>
</dbReference>
<dbReference type="Proteomes" id="UP000525078">
    <property type="component" value="Unassembled WGS sequence"/>
</dbReference>
<dbReference type="Gene3D" id="2.10.25.10">
    <property type="entry name" value="Laminin"/>
    <property type="match status" value="1"/>
</dbReference>
<evidence type="ECO:0000256" key="6">
    <source>
        <dbReference type="ARBA" id="ARBA00022741"/>
    </source>
</evidence>